<feature type="region of interest" description="Disordered" evidence="10">
    <location>
        <begin position="895"/>
        <end position="917"/>
    </location>
</feature>
<evidence type="ECO:0000256" key="1">
    <source>
        <dbReference type="ARBA" id="ARBA00004406"/>
    </source>
</evidence>
<comment type="similarity">
    <text evidence="3">Belongs to the ATG2 family.</text>
</comment>
<dbReference type="STRING" id="9627.ENSVVUP00000038629"/>
<evidence type="ECO:0000256" key="6">
    <source>
        <dbReference type="ARBA" id="ARBA00023055"/>
    </source>
</evidence>
<keyword evidence="7" id="KW-0472">Membrane</keyword>
<dbReference type="GO" id="GO:0006869">
    <property type="term" value="P:lipid transport"/>
    <property type="evidence" value="ECO:0007669"/>
    <property type="project" value="UniProtKB-KW"/>
</dbReference>
<dbReference type="GO" id="GO:0032266">
    <property type="term" value="F:phosphatidylinositol-3-phosphate binding"/>
    <property type="evidence" value="ECO:0007669"/>
    <property type="project" value="TreeGrafter"/>
</dbReference>
<evidence type="ECO:0000256" key="7">
    <source>
        <dbReference type="ARBA" id="ARBA00023136"/>
    </source>
</evidence>
<comment type="catalytic activity">
    <reaction evidence="8">
        <text>a 1,2-diacyl-sn-glycero-3-phospho-L-serine(in) = a 1,2-diacyl-sn-glycero-3-phospho-L-serine(out)</text>
        <dbReference type="Rhea" id="RHEA:38663"/>
        <dbReference type="ChEBI" id="CHEBI:57262"/>
    </reaction>
</comment>
<feature type="region of interest" description="Disordered" evidence="10">
    <location>
        <begin position="1323"/>
        <end position="1351"/>
    </location>
</feature>
<gene>
    <name evidence="12" type="primary">ATG2A</name>
</gene>
<evidence type="ECO:0000256" key="4">
    <source>
        <dbReference type="ARBA" id="ARBA00022448"/>
    </source>
</evidence>
<evidence type="ECO:0000256" key="9">
    <source>
        <dbReference type="ARBA" id="ARBA00024615"/>
    </source>
</evidence>
<dbReference type="PANTHER" id="PTHR13190:SF21">
    <property type="entry name" value="AUTOPHAGY-RELATED PROTEIN 2 HOMOLOG A"/>
    <property type="match status" value="1"/>
</dbReference>
<keyword evidence="4" id="KW-0813">Transport</keyword>
<dbReference type="GO" id="GO:0005789">
    <property type="term" value="C:endoplasmic reticulum membrane"/>
    <property type="evidence" value="ECO:0007669"/>
    <property type="project" value="UniProtKB-SubCell"/>
</dbReference>
<comment type="catalytic activity">
    <reaction evidence="9">
        <text>a 1,2-diacyl-sn-glycero-3-phosphoethanolamine(in) = a 1,2-diacyl-sn-glycero-3-phosphoethanolamine(out)</text>
        <dbReference type="Rhea" id="RHEA:38895"/>
        <dbReference type="ChEBI" id="CHEBI:64612"/>
    </reaction>
</comment>
<evidence type="ECO:0000256" key="5">
    <source>
        <dbReference type="ARBA" id="ARBA00022824"/>
    </source>
</evidence>
<dbReference type="CTD" id="23130"/>
<feature type="region of interest" description="Disordered" evidence="10">
    <location>
        <begin position="1609"/>
        <end position="1649"/>
    </location>
</feature>
<feature type="region of interest" description="Disordered" evidence="10">
    <location>
        <begin position="1437"/>
        <end position="1469"/>
    </location>
</feature>
<organism evidence="11 12">
    <name type="scientific">Vulpes vulpes</name>
    <name type="common">Red fox</name>
    <dbReference type="NCBI Taxonomy" id="9627"/>
    <lineage>
        <taxon>Eukaryota</taxon>
        <taxon>Metazoa</taxon>
        <taxon>Chordata</taxon>
        <taxon>Craniata</taxon>
        <taxon>Vertebrata</taxon>
        <taxon>Euteleostomi</taxon>
        <taxon>Mammalia</taxon>
        <taxon>Eutheria</taxon>
        <taxon>Laurasiatheria</taxon>
        <taxon>Carnivora</taxon>
        <taxon>Caniformia</taxon>
        <taxon>Canidae</taxon>
        <taxon>Vulpes</taxon>
    </lineage>
</organism>
<dbReference type="GO" id="GO:0061709">
    <property type="term" value="P:reticulophagy"/>
    <property type="evidence" value="ECO:0007669"/>
    <property type="project" value="TreeGrafter"/>
</dbReference>
<evidence type="ECO:0000313" key="12">
    <source>
        <dbReference type="RefSeq" id="XP_025860290.1"/>
    </source>
</evidence>
<protein>
    <submittedName>
        <fullName evidence="12">Autophagy-related protein 2 homolog A</fullName>
    </submittedName>
</protein>
<reference key="1">
    <citation type="submission" date="2019-01" db="UniProtKB">
        <authorList>
            <consortium name="RefSeq"/>
        </authorList>
    </citation>
    <scope>IDENTIFICATION</scope>
</reference>
<reference evidence="12" key="2">
    <citation type="submission" date="2025-08" db="UniProtKB">
        <authorList>
            <consortium name="RefSeq"/>
        </authorList>
    </citation>
    <scope>IDENTIFICATION</scope>
    <source>
        <tissue evidence="12">Cell line</tissue>
    </source>
</reference>
<dbReference type="RefSeq" id="XP_025860290.1">
    <property type="nucleotide sequence ID" value="XM_026004505.2"/>
</dbReference>
<dbReference type="GO" id="GO:0061908">
    <property type="term" value="C:phagophore"/>
    <property type="evidence" value="ECO:0007669"/>
    <property type="project" value="TreeGrafter"/>
</dbReference>
<dbReference type="GO" id="GO:0034045">
    <property type="term" value="C:phagophore assembly site membrane"/>
    <property type="evidence" value="ECO:0007669"/>
    <property type="project" value="UniProtKB-SubCell"/>
</dbReference>
<dbReference type="GO" id="GO:0000422">
    <property type="term" value="P:autophagy of mitochondrion"/>
    <property type="evidence" value="ECO:0007669"/>
    <property type="project" value="TreeGrafter"/>
</dbReference>
<evidence type="ECO:0000256" key="3">
    <source>
        <dbReference type="ARBA" id="ARBA00009714"/>
    </source>
</evidence>
<evidence type="ECO:0000256" key="10">
    <source>
        <dbReference type="SAM" id="MobiDB-lite"/>
    </source>
</evidence>
<dbReference type="GO" id="GO:0061723">
    <property type="term" value="P:glycophagy"/>
    <property type="evidence" value="ECO:0007669"/>
    <property type="project" value="TreeGrafter"/>
</dbReference>
<accession>A0A3Q7TY51</accession>
<dbReference type="InterPro" id="IPR026849">
    <property type="entry name" value="ATG2"/>
</dbReference>
<dbReference type="Proteomes" id="UP001652641">
    <property type="component" value="Chromosome 5"/>
</dbReference>
<dbReference type="GO" id="GO:0000045">
    <property type="term" value="P:autophagosome assembly"/>
    <property type="evidence" value="ECO:0007669"/>
    <property type="project" value="TreeGrafter"/>
</dbReference>
<keyword evidence="5" id="KW-0256">Endoplasmic reticulum</keyword>
<dbReference type="GeneID" id="112924294"/>
<feature type="compositionally biased region" description="Polar residues" evidence="10">
    <location>
        <begin position="1449"/>
        <end position="1464"/>
    </location>
</feature>
<feature type="compositionally biased region" description="Polar residues" evidence="10">
    <location>
        <begin position="1617"/>
        <end position="1626"/>
    </location>
</feature>
<dbReference type="Pfam" id="PF13329">
    <property type="entry name" value="ATG2_CAD"/>
    <property type="match status" value="3"/>
</dbReference>
<evidence type="ECO:0000313" key="11">
    <source>
        <dbReference type="Proteomes" id="UP001652641"/>
    </source>
</evidence>
<proteinExistence type="inferred from homology"/>
<name>A0A3Q7TY51_VULVU</name>
<evidence type="ECO:0000256" key="8">
    <source>
        <dbReference type="ARBA" id="ARBA00024479"/>
    </source>
</evidence>
<feature type="compositionally biased region" description="Acidic residues" evidence="10">
    <location>
        <begin position="1342"/>
        <end position="1351"/>
    </location>
</feature>
<dbReference type="GO" id="GO:0043495">
    <property type="term" value="F:protein-membrane adaptor activity"/>
    <property type="evidence" value="ECO:0007669"/>
    <property type="project" value="TreeGrafter"/>
</dbReference>
<dbReference type="GO" id="GO:0034727">
    <property type="term" value="P:piecemeal microautophagy of the nucleus"/>
    <property type="evidence" value="ECO:0007669"/>
    <property type="project" value="TreeGrafter"/>
</dbReference>
<keyword evidence="11" id="KW-1185">Reference proteome</keyword>
<dbReference type="PANTHER" id="PTHR13190">
    <property type="entry name" value="AUTOPHAGY-RELATED 2, ISOFORM A"/>
    <property type="match status" value="1"/>
</dbReference>
<sequence>MSRWLWPWSNCVKERVCRYLLHHYLGHFFQEHLSLDQLSLDLYKGSVALRDIHLEIWSVNEVLESIESPLELVEGFVGSIEVAVPWAALLTDHCTVHVSGLQLTLQPRQGPGPGAADSQTWASCMTTSLQLAQECLRDGLPEPSEPPQPLEGLEMFAQTIETVLRRIKVTFLDTVVRVEHSSGDGEHGVAVEIHVQRLEYCDEAVRDPSQAPPVDVHQPPAFLHKLLQLAGVRLHFEELPPQEEPPKPPLQIGSCSGYMELTVKLKQNEAFPGPKLEVAGQLGSLHLLLTPRQLQQLQELLSAMSLADPEGLVGKLNKSRPLGAEDLWLIEQDLNQQLQAGAVAEPLSSEPLTNPLVNPDNTDLFFSMVGLTSSVASALSELSLSDVDLGSSVHSDMAPRRLSAHAHPTGKMAPTPLPDTLRPDSLVKMTLGGMTLTLLQTTAPSSGPPDLTTHFFSEFDATKDGPFGSRDFHHLRPRFQRACPCSHVRLTGTAVQLSWELRTGRGRRTTSTQVHFGQLEVLECLWPRGTSEPEYTEILSFPSSLGSQASARPCAHLCHTQTLRRMSRSRARRPAACHCHSELALDLADFQADVELGALDRLAALLRLATISPPEPPAGLLTEAAPAAEQQTVVRLSAPRATLQLRFPIADLRPERDPWAGRAVRTEQLRLELSEPQFRSELNSGPGPPVPTRLELSCSDLHGTYEDGEKPPIPCLRVSKALDPKSPGRKYFLPQVVVTLNPQLSSAQWEVAPEKGEELELSAESPCELREPEPSPFSSKRTMYETEEMVIPGDPEEMRTFQSRALALSRCSLEVVLPSTHIFLPSKEVYESLYNRINNDLLMWEPADLLPTPDPAAHPPGFPGPSGFWHDNFKMCKSAFKLDSDSDEEDAHFFSVGASGAPQPPAPESPSPRSQSTVSTLVTVLKGRITAFCETKDELGRRLETSHGELVLDVEQGTIFSVSQYRGQPGLGYFCLEAEKAKLYHRAAVDDYLLPSHLELPSFAPPAQLAPTIYPSEEGVTERGASGHKGQGRGPHMLSTAVRIHLDPHKNVKEFLVTLRLHRATLRHFMALPEQSWHSQLLEFLDVLDDPVLGYLPPTVITVLHTHLFSCAVDYRPLYLPVRVLVTTETFTLSSNIIMDTSTFLLRFILDDSALYLSDKCEVETPDLQRDYVCVLDVDLLELVIKTWKGSTEGKLSQPLFELRCSNNVVHVHSCADSCALLVNLLQYIMSEGDLHPPPRPPSPTEIAGQKVQLSESPASLPSCPPVETALINQRDLADALLDTERSLRELTQPSGDPLTQASPVSVYLFPGERTGVQPHLAPAVTPAGSLGSCSEAKEGEKEEGDGDTLDSDEFCILDAPGLGIPPRDGEPVVTQLHPGPIIVQDGYFSRPLGSTDLLRAPAHFPVPSSRVVLREVSLVWHLYGGRDFGPHPGHRARGSFMGPKGSPSRCSGPNRPQNSWRTQGGSGRQHQVLMEIQLSKVSFQHEVYPVEPATGPAAPGQELEERPLSRQVFIVQELEVRDRLASSQINKFLYLHTSERMPRRAHSNMLTIKALHVAPTTNLGGPECCLRVSLMPLRLNVDQDALFFLKDFFTSLVAGINPMVSAETSAEARPETQVQPRSLQEGQLEDTEMTGSREAAGSRHSSSAEQQPIYFREFRFTSEVPIWLDYHGKHVTMDQVGTFAGLLIGLAQLNCSELKLKRLCCRHGLLGVDKVLGYALNEWLQDIRKNQLPGLLGGVGPMHSVVQLFQGFRDLLWLPIEQYRKDGRLMRGLQRGAASFGSSTASAALELSNRLVQAIQATAETVYDILSPAAPIPRSLQDKRSVRRLRKGHQPADLREGVVKAYDTVREGILDTAQTICDVASRGHEQKGLTGAVGGVIRQLPPTVVKPLILATEATSSLLGGMRNQILPDAHKDHTLKWRSDEGQD</sequence>
<comment type="subcellular location">
    <subcellularLocation>
        <location evidence="1">Endoplasmic reticulum membrane</location>
        <topology evidence="1">Peripheral membrane protein</topology>
    </subcellularLocation>
    <subcellularLocation>
        <location evidence="2">Preautophagosomal structure membrane</location>
        <topology evidence="2">Peripheral membrane protein</topology>
    </subcellularLocation>
</comment>
<dbReference type="OMA" id="RPCAQIH"/>
<evidence type="ECO:0000256" key="2">
    <source>
        <dbReference type="ARBA" id="ARBA00004623"/>
    </source>
</evidence>
<keyword evidence="6" id="KW-0445">Lipid transport</keyword>
<feature type="region of interest" description="Disordered" evidence="10">
    <location>
        <begin position="1234"/>
        <end position="1260"/>
    </location>
</feature>
<feature type="region of interest" description="Disordered" evidence="10">
    <location>
        <begin position="760"/>
        <end position="779"/>
    </location>
</feature>
<dbReference type="KEGG" id="vvp:112924294"/>